<organism evidence="1 2">
    <name type="scientific">Olpidium bornovanus</name>
    <dbReference type="NCBI Taxonomy" id="278681"/>
    <lineage>
        <taxon>Eukaryota</taxon>
        <taxon>Fungi</taxon>
        <taxon>Fungi incertae sedis</taxon>
        <taxon>Olpidiomycota</taxon>
        <taxon>Olpidiomycotina</taxon>
        <taxon>Olpidiomycetes</taxon>
        <taxon>Olpidiales</taxon>
        <taxon>Olpidiaceae</taxon>
        <taxon>Olpidium</taxon>
    </lineage>
</organism>
<comment type="caution">
    <text evidence="1">The sequence shown here is derived from an EMBL/GenBank/DDBJ whole genome shotgun (WGS) entry which is preliminary data.</text>
</comment>
<gene>
    <name evidence="1" type="ORF">BJ554DRAFT_7125</name>
</gene>
<evidence type="ECO:0000313" key="2">
    <source>
        <dbReference type="Proteomes" id="UP000673691"/>
    </source>
</evidence>
<protein>
    <submittedName>
        <fullName evidence="1">Uncharacterized protein</fullName>
    </submittedName>
</protein>
<dbReference type="Proteomes" id="UP000673691">
    <property type="component" value="Unassembled WGS sequence"/>
</dbReference>
<proteinExistence type="predicted"/>
<accession>A0A8H7ZWL1</accession>
<dbReference type="EMBL" id="JAEFCI010004711">
    <property type="protein sequence ID" value="KAG5460784.1"/>
    <property type="molecule type" value="Genomic_DNA"/>
</dbReference>
<evidence type="ECO:0000313" key="1">
    <source>
        <dbReference type="EMBL" id="KAG5460784.1"/>
    </source>
</evidence>
<name>A0A8H7ZWL1_9FUNG</name>
<dbReference type="AlphaFoldDB" id="A0A8H7ZWL1"/>
<reference evidence="1 2" key="1">
    <citation type="journal article" name="Sci. Rep.">
        <title>Genome-scale phylogenetic analyses confirm Olpidium as the closest living zoosporic fungus to the non-flagellated, terrestrial fungi.</title>
        <authorList>
            <person name="Chang Y."/>
            <person name="Rochon D."/>
            <person name="Sekimoto S."/>
            <person name="Wang Y."/>
            <person name="Chovatia M."/>
            <person name="Sandor L."/>
            <person name="Salamov A."/>
            <person name="Grigoriev I.V."/>
            <person name="Stajich J.E."/>
            <person name="Spatafora J.W."/>
        </authorList>
    </citation>
    <scope>NUCLEOTIDE SEQUENCE [LARGE SCALE GENOMIC DNA]</scope>
    <source>
        <strain evidence="1">S191</strain>
    </source>
</reference>
<keyword evidence="2" id="KW-1185">Reference proteome</keyword>
<sequence>MAPPACLRGPRAGVSGCPLAVGREDSHPRKCPPHRFSSSICPPQFYQTVEFFLGSVRSFL</sequence>